<dbReference type="Proteomes" id="UP000475214">
    <property type="component" value="Unassembled WGS sequence"/>
</dbReference>
<reference evidence="2 3" key="1">
    <citation type="submission" date="2020-02" db="EMBL/GenBank/DDBJ databases">
        <authorList>
            <person name="Li X.-J."/>
            <person name="Han X.-M."/>
        </authorList>
    </citation>
    <scope>NUCLEOTIDE SEQUENCE [LARGE SCALE GENOMIC DNA]</scope>
    <source>
        <strain evidence="2 3">CCTCC AB 2017055</strain>
    </source>
</reference>
<dbReference type="InterPro" id="IPR010610">
    <property type="entry name" value="EryCIII-like_C"/>
</dbReference>
<dbReference type="Gene3D" id="3.40.50.2000">
    <property type="entry name" value="Glycogen Phosphorylase B"/>
    <property type="match status" value="2"/>
</dbReference>
<keyword evidence="2" id="KW-0808">Transferase</keyword>
<organism evidence="2 3">
    <name type="scientific">Phytoactinopolyspora halotolerans</name>
    <dbReference type="NCBI Taxonomy" id="1981512"/>
    <lineage>
        <taxon>Bacteria</taxon>
        <taxon>Bacillati</taxon>
        <taxon>Actinomycetota</taxon>
        <taxon>Actinomycetes</taxon>
        <taxon>Jiangellales</taxon>
        <taxon>Jiangellaceae</taxon>
        <taxon>Phytoactinopolyspora</taxon>
    </lineage>
</organism>
<accession>A0A6L9SHL9</accession>
<dbReference type="EMBL" id="JAAGOA010000027">
    <property type="protein sequence ID" value="NEE03922.1"/>
    <property type="molecule type" value="Genomic_DNA"/>
</dbReference>
<dbReference type="PANTHER" id="PTHR48050">
    <property type="entry name" value="STEROL 3-BETA-GLUCOSYLTRANSFERASE"/>
    <property type="match status" value="1"/>
</dbReference>
<feature type="domain" description="Erythromycin biosynthesis protein CIII-like C-terminal" evidence="1">
    <location>
        <begin position="291"/>
        <end position="383"/>
    </location>
</feature>
<name>A0A6L9SHL9_9ACTN</name>
<dbReference type="PANTHER" id="PTHR48050:SF13">
    <property type="entry name" value="STEROL 3-BETA-GLUCOSYLTRANSFERASE UGT80A2"/>
    <property type="match status" value="1"/>
</dbReference>
<sequence>MAAALNAAGHDAVLAAPAASGYLTTPFDIHFVPTHETWDVLATDPLVRRALESNYRGLRGKKLLVQLMGRFRQAMTRVLDDIATMPGYGADLVVSHPILPGRLVSEELGVPCVTACLEPAWVPTSSFTNPVLPFRLPRALNRASYRATDLWIRGFVGNGGRWPRRPGSSASPYGWPGDEHSTVLHAFSRHILPAGTDYPDWVRTTGFWFLPEVPAWVPPRDLVDYLRADEPPVYIGFGSLLGLPPALARTIVGEAVRRAGVRAVVTGLGDDRGADPTGHLFYVGKASFDWLFPRVSAIVHHGGSGTSGTALAAGRPQVVCPAAEPGQRFNGWRAHATGVAPPPLVRRDLTPESLAAAIRQAVTDERLAANAEEMRRKIRAENGVSTAVGILESLSLVYA</sequence>
<evidence type="ECO:0000313" key="2">
    <source>
        <dbReference type="EMBL" id="NEE03922.1"/>
    </source>
</evidence>
<dbReference type="AlphaFoldDB" id="A0A6L9SHL9"/>
<proteinExistence type="predicted"/>
<protein>
    <submittedName>
        <fullName evidence="2">Glycosyltransferase family 1 protein</fullName>
    </submittedName>
</protein>
<dbReference type="InterPro" id="IPR002213">
    <property type="entry name" value="UDP_glucos_trans"/>
</dbReference>
<dbReference type="FunFam" id="3.40.50.2000:FF:000009">
    <property type="entry name" value="Sterol 3-beta-glucosyltransferase UGT80A2"/>
    <property type="match status" value="1"/>
</dbReference>
<gene>
    <name evidence="2" type="ORF">G1H10_27515</name>
</gene>
<dbReference type="Pfam" id="PF06722">
    <property type="entry name" value="EryCIII-like_C"/>
    <property type="match status" value="1"/>
</dbReference>
<dbReference type="GO" id="GO:0017000">
    <property type="term" value="P:antibiotic biosynthetic process"/>
    <property type="evidence" value="ECO:0007669"/>
    <property type="project" value="UniProtKB-ARBA"/>
</dbReference>
<evidence type="ECO:0000313" key="3">
    <source>
        <dbReference type="Proteomes" id="UP000475214"/>
    </source>
</evidence>
<dbReference type="GO" id="GO:0016758">
    <property type="term" value="F:hexosyltransferase activity"/>
    <property type="evidence" value="ECO:0007669"/>
    <property type="project" value="UniProtKB-ARBA"/>
</dbReference>
<dbReference type="RefSeq" id="WP_163744014.1">
    <property type="nucleotide sequence ID" value="NZ_JAAGOA010000027.1"/>
</dbReference>
<evidence type="ECO:0000259" key="1">
    <source>
        <dbReference type="Pfam" id="PF06722"/>
    </source>
</evidence>
<dbReference type="GO" id="GO:0008194">
    <property type="term" value="F:UDP-glycosyltransferase activity"/>
    <property type="evidence" value="ECO:0007669"/>
    <property type="project" value="InterPro"/>
</dbReference>
<dbReference type="SUPFAM" id="SSF53756">
    <property type="entry name" value="UDP-Glycosyltransferase/glycogen phosphorylase"/>
    <property type="match status" value="1"/>
</dbReference>
<dbReference type="CDD" id="cd03784">
    <property type="entry name" value="GT1_Gtf-like"/>
    <property type="match status" value="1"/>
</dbReference>
<dbReference type="InterPro" id="IPR050426">
    <property type="entry name" value="Glycosyltransferase_28"/>
</dbReference>
<comment type="caution">
    <text evidence="2">The sequence shown here is derived from an EMBL/GenBank/DDBJ whole genome shotgun (WGS) entry which is preliminary data.</text>
</comment>
<keyword evidence="3" id="KW-1185">Reference proteome</keyword>